<comment type="caution">
    <text evidence="14">The sequence shown here is derived from an EMBL/GenBank/DDBJ whole genome shotgun (WGS) entry which is preliminary data.</text>
</comment>
<dbReference type="RefSeq" id="XP_066805957.1">
    <property type="nucleotide sequence ID" value="XM_066943415.1"/>
</dbReference>
<evidence type="ECO:0000256" key="6">
    <source>
        <dbReference type="ARBA" id="ARBA00022676"/>
    </source>
</evidence>
<sequence length="454" mass="51162">MAPKPPNAGGHSQSLGPGGLGTLTKRITTTHLLILSFLVHLLLLLYAEHVDTHPERYGGLKYTDVDWRVVSDGARLIFRPQEGQEAKGRLTSRLGWRIGDPYERATFRYTPLLPLFLSPTLLHPLLGKIVLTLTSLLIPPLLLSSSSPATFWPTHLLWTLNPFVLNITTRGSPEAIVCLLVVFVVYSLQRKKNTWAAVGLGLAVSWKLYPFIYVASIWTMLASRREHGWFGRDVWKFGFATAVTVGIVNGALWLIWGQPFLEHTYLYHLHRLDHRHNFSPYFYPIYLSFFPSSSSGFSPDQYSSRMQLLTTILRHPLTSFLPQITLVLLAGFVLTPVTGLEVAMFVQTATFVVFNKVCTSQYFTWFLPLLPYIIPTLAISTRKTGLLVLVWIAGQAIWLGTAYQLELRGKDVYLNVWMAGLALFGVGVWVVGEIIEGWEGGSVKPRERRRVKVD</sequence>
<evidence type="ECO:0000256" key="4">
    <source>
        <dbReference type="ARBA" id="ARBA00013797"/>
    </source>
</evidence>
<dbReference type="PANTHER" id="PTHR12886">
    <property type="entry name" value="PIG-M MANNOSYLTRANSFERASE"/>
    <property type="match status" value="1"/>
</dbReference>
<evidence type="ECO:0000313" key="15">
    <source>
        <dbReference type="Proteomes" id="UP001388673"/>
    </source>
</evidence>
<keyword evidence="7 13" id="KW-0808">Transferase</keyword>
<comment type="subcellular location">
    <subcellularLocation>
        <location evidence="1 13">Endoplasmic reticulum membrane</location>
        <topology evidence="1 13">Multi-pass membrane protein</topology>
    </subcellularLocation>
</comment>
<dbReference type="KEGG" id="kne:92177539"/>
<evidence type="ECO:0000256" key="5">
    <source>
        <dbReference type="ARBA" id="ARBA00022502"/>
    </source>
</evidence>
<evidence type="ECO:0000256" key="10">
    <source>
        <dbReference type="ARBA" id="ARBA00022989"/>
    </source>
</evidence>
<keyword evidence="10 13" id="KW-1133">Transmembrane helix</keyword>
<feature type="transmembrane region" description="Helical" evidence="13">
    <location>
        <begin position="30"/>
        <end position="47"/>
    </location>
</feature>
<feature type="transmembrane region" description="Helical" evidence="13">
    <location>
        <begin position="194"/>
        <end position="222"/>
    </location>
</feature>
<evidence type="ECO:0000256" key="8">
    <source>
        <dbReference type="ARBA" id="ARBA00022692"/>
    </source>
</evidence>
<keyword evidence="8 13" id="KW-0812">Transmembrane</keyword>
<feature type="transmembrane region" description="Helical" evidence="13">
    <location>
        <begin position="320"/>
        <end position="342"/>
    </location>
</feature>
<dbReference type="PANTHER" id="PTHR12886:SF0">
    <property type="entry name" value="GPI MANNOSYLTRANSFERASE 1"/>
    <property type="match status" value="1"/>
</dbReference>
<evidence type="ECO:0000256" key="11">
    <source>
        <dbReference type="ARBA" id="ARBA00023136"/>
    </source>
</evidence>
<dbReference type="GO" id="GO:1990529">
    <property type="term" value="C:glycosylphosphatidylinositol-mannosyltransferase I complex"/>
    <property type="evidence" value="ECO:0007669"/>
    <property type="project" value="TreeGrafter"/>
</dbReference>
<keyword evidence="5 13" id="KW-0337">GPI-anchor biosynthesis</keyword>
<comment type="similarity">
    <text evidence="3 13">Belongs to the PIGM family.</text>
</comment>
<dbReference type="AlphaFoldDB" id="A0AAW0Z6F8"/>
<gene>
    <name evidence="14" type="ORF">IAR55_000279</name>
</gene>
<evidence type="ECO:0000256" key="3">
    <source>
        <dbReference type="ARBA" id="ARBA00011071"/>
    </source>
</evidence>
<dbReference type="GO" id="GO:0006506">
    <property type="term" value="P:GPI anchor biosynthetic process"/>
    <property type="evidence" value="ECO:0007669"/>
    <property type="project" value="UniProtKB-KW"/>
</dbReference>
<keyword evidence="15" id="KW-1185">Reference proteome</keyword>
<feature type="transmembrane region" description="Helical" evidence="13">
    <location>
        <begin position="163"/>
        <end position="188"/>
    </location>
</feature>
<evidence type="ECO:0000256" key="2">
    <source>
        <dbReference type="ARBA" id="ARBA00004687"/>
    </source>
</evidence>
<dbReference type="GO" id="GO:0051751">
    <property type="term" value="F:alpha-1,4-mannosyltransferase activity"/>
    <property type="evidence" value="ECO:0007669"/>
    <property type="project" value="InterPro"/>
</dbReference>
<feature type="transmembrane region" description="Helical" evidence="13">
    <location>
        <begin position="362"/>
        <end position="379"/>
    </location>
</feature>
<dbReference type="GO" id="GO:0004376">
    <property type="term" value="F:GPI mannosyltransferase activity"/>
    <property type="evidence" value="ECO:0007669"/>
    <property type="project" value="InterPro"/>
</dbReference>
<keyword evidence="11 13" id="KW-0472">Membrane</keyword>
<feature type="transmembrane region" description="Helical" evidence="13">
    <location>
        <begin position="234"/>
        <end position="256"/>
    </location>
</feature>
<proteinExistence type="inferred from homology"/>
<evidence type="ECO:0000256" key="9">
    <source>
        <dbReference type="ARBA" id="ARBA00022824"/>
    </source>
</evidence>
<feature type="transmembrane region" description="Helical" evidence="13">
    <location>
        <begin position="121"/>
        <end position="143"/>
    </location>
</feature>
<name>A0AAW0Z6F8_9TREE</name>
<evidence type="ECO:0000256" key="1">
    <source>
        <dbReference type="ARBA" id="ARBA00004477"/>
    </source>
</evidence>
<feature type="transmembrane region" description="Helical" evidence="13">
    <location>
        <begin position="386"/>
        <end position="405"/>
    </location>
</feature>
<dbReference type="InterPro" id="IPR007704">
    <property type="entry name" value="PIG-M"/>
</dbReference>
<keyword evidence="6 13" id="KW-0328">Glycosyltransferase</keyword>
<comment type="pathway">
    <text evidence="2 13">Glycolipid biosynthesis; glycosylphosphatidylinositol-anchor biosynthesis.</text>
</comment>
<organism evidence="14 15">
    <name type="scientific">Kwoniella newhampshirensis</name>
    <dbReference type="NCBI Taxonomy" id="1651941"/>
    <lineage>
        <taxon>Eukaryota</taxon>
        <taxon>Fungi</taxon>
        <taxon>Dikarya</taxon>
        <taxon>Basidiomycota</taxon>
        <taxon>Agaricomycotina</taxon>
        <taxon>Tremellomycetes</taxon>
        <taxon>Tremellales</taxon>
        <taxon>Cryptococcaceae</taxon>
        <taxon>Kwoniella</taxon>
    </lineage>
</organism>
<reference evidence="14 15" key="1">
    <citation type="journal article" date="2024" name="bioRxiv">
        <title>Comparative genomics of Cryptococcus and Kwoniella reveals pathogenesis evolution and contrasting karyotype dynamics via intercentromeric recombination or chromosome fusion.</title>
        <authorList>
            <person name="Coelho M.A."/>
            <person name="David-Palma M."/>
            <person name="Shea T."/>
            <person name="Bowers K."/>
            <person name="McGinley-Smith S."/>
            <person name="Mohammad A.W."/>
            <person name="Gnirke A."/>
            <person name="Yurkov A.M."/>
            <person name="Nowrousian M."/>
            <person name="Sun S."/>
            <person name="Cuomo C.A."/>
            <person name="Heitman J."/>
        </authorList>
    </citation>
    <scope>NUCLEOTIDE SEQUENCE [LARGE SCALE GENOMIC DNA]</scope>
    <source>
        <strain evidence="14 15">CBS 13917</strain>
    </source>
</reference>
<dbReference type="GeneID" id="92177539"/>
<protein>
    <recommendedName>
        <fullName evidence="4 13">GPI mannosyltransferase 1</fullName>
        <ecNumber evidence="13">2.4.1.-</ecNumber>
    </recommendedName>
    <alternativeName>
        <fullName evidence="13">GPI mannosyltransferase I</fullName>
    </alternativeName>
</protein>
<dbReference type="Pfam" id="PF05007">
    <property type="entry name" value="Mannosyl_trans"/>
    <property type="match status" value="1"/>
</dbReference>
<dbReference type="EMBL" id="JBCAWK010000001">
    <property type="protein sequence ID" value="KAK8869711.1"/>
    <property type="molecule type" value="Genomic_DNA"/>
</dbReference>
<keyword evidence="9 13" id="KW-0256">Endoplasmic reticulum</keyword>
<evidence type="ECO:0000256" key="13">
    <source>
        <dbReference type="RuleBase" id="RU365064"/>
    </source>
</evidence>
<dbReference type="Proteomes" id="UP001388673">
    <property type="component" value="Unassembled WGS sequence"/>
</dbReference>
<evidence type="ECO:0000313" key="14">
    <source>
        <dbReference type="EMBL" id="KAK8869711.1"/>
    </source>
</evidence>
<dbReference type="EC" id="2.4.1.-" evidence="13"/>
<accession>A0AAW0Z6F8</accession>
<comment type="function">
    <text evidence="12 13">Mannosyltransferase involved in glycosylphosphatidylinositol-anchor biosynthesis. Transfers the first alpha-1,4-mannose to GlcN-acyl-PI during GPI precursor assembly. Required for cell wall integrity.</text>
</comment>
<evidence type="ECO:0000256" key="7">
    <source>
        <dbReference type="ARBA" id="ARBA00022679"/>
    </source>
</evidence>
<feature type="transmembrane region" description="Helical" evidence="13">
    <location>
        <begin position="417"/>
        <end position="438"/>
    </location>
</feature>
<evidence type="ECO:0000256" key="12">
    <source>
        <dbReference type="ARBA" id="ARBA00025399"/>
    </source>
</evidence>
<dbReference type="GO" id="GO:0005789">
    <property type="term" value="C:endoplasmic reticulum membrane"/>
    <property type="evidence" value="ECO:0007669"/>
    <property type="project" value="UniProtKB-SubCell"/>
</dbReference>